<dbReference type="SMART" id="SM00448">
    <property type="entry name" value="REC"/>
    <property type="match status" value="1"/>
</dbReference>
<dbReference type="AlphaFoldDB" id="A0A239FM02"/>
<dbReference type="RefSeq" id="WP_089355487.1">
    <property type="nucleotide sequence ID" value="NZ_FZPD01000001.1"/>
</dbReference>
<feature type="domain" description="Response regulatory" evidence="4">
    <location>
        <begin position="6"/>
        <end position="122"/>
    </location>
</feature>
<evidence type="ECO:0000313" key="6">
    <source>
        <dbReference type="Proteomes" id="UP000198393"/>
    </source>
</evidence>
<evidence type="ECO:0000259" key="4">
    <source>
        <dbReference type="PROSITE" id="PS50110"/>
    </source>
</evidence>
<keyword evidence="2" id="KW-0902">Two-component regulatory system</keyword>
<proteinExistence type="predicted"/>
<dbReference type="Proteomes" id="UP000198393">
    <property type="component" value="Unassembled WGS sequence"/>
</dbReference>
<dbReference type="Gene3D" id="3.40.50.2300">
    <property type="match status" value="1"/>
</dbReference>
<evidence type="ECO:0000256" key="2">
    <source>
        <dbReference type="ARBA" id="ARBA00023012"/>
    </source>
</evidence>
<protein>
    <submittedName>
        <fullName evidence="5">Response regulator receiver domain-containing protein</fullName>
    </submittedName>
</protein>
<dbReference type="OrthoDB" id="1524091at2"/>
<dbReference type="SUPFAM" id="SSF52172">
    <property type="entry name" value="CheY-like"/>
    <property type="match status" value="1"/>
</dbReference>
<keyword evidence="1 3" id="KW-0597">Phosphoprotein</keyword>
<feature type="modified residue" description="4-aspartylphosphate" evidence="3">
    <location>
        <position position="57"/>
    </location>
</feature>
<organism evidence="5 6">
    <name type="scientific">Ekhidna lutea</name>
    <dbReference type="NCBI Taxonomy" id="447679"/>
    <lineage>
        <taxon>Bacteria</taxon>
        <taxon>Pseudomonadati</taxon>
        <taxon>Bacteroidota</taxon>
        <taxon>Cytophagia</taxon>
        <taxon>Cytophagales</taxon>
        <taxon>Reichenbachiellaceae</taxon>
        <taxon>Ekhidna</taxon>
    </lineage>
</organism>
<dbReference type="InterPro" id="IPR001789">
    <property type="entry name" value="Sig_transdc_resp-reg_receiver"/>
</dbReference>
<dbReference type="InterPro" id="IPR050595">
    <property type="entry name" value="Bact_response_regulator"/>
</dbReference>
<sequence length="122" mass="13624">MGNPNKILLVDDDPIFLTLAELAIKKENETIEIYKAMNGEEAISFLKSQSVDVIFLDLNMPVMNGWEFLEALPEVENKGDHIYILTSSIDPSDQRKADENPLVTSMLEKPLDKAKITATLSS</sequence>
<dbReference type="EMBL" id="FZPD01000001">
    <property type="protein sequence ID" value="SNS57837.1"/>
    <property type="molecule type" value="Genomic_DNA"/>
</dbReference>
<dbReference type="PANTHER" id="PTHR44591">
    <property type="entry name" value="STRESS RESPONSE REGULATOR PROTEIN 1"/>
    <property type="match status" value="1"/>
</dbReference>
<keyword evidence="6" id="KW-1185">Reference proteome</keyword>
<dbReference type="InterPro" id="IPR011006">
    <property type="entry name" value="CheY-like_superfamily"/>
</dbReference>
<dbReference type="CDD" id="cd17546">
    <property type="entry name" value="REC_hyHK_CKI1_RcsC-like"/>
    <property type="match status" value="1"/>
</dbReference>
<evidence type="ECO:0000313" key="5">
    <source>
        <dbReference type="EMBL" id="SNS57837.1"/>
    </source>
</evidence>
<name>A0A239FM02_EKHLU</name>
<accession>A0A239FM02</accession>
<dbReference type="GO" id="GO:0000160">
    <property type="term" value="P:phosphorelay signal transduction system"/>
    <property type="evidence" value="ECO:0007669"/>
    <property type="project" value="UniProtKB-KW"/>
</dbReference>
<gene>
    <name evidence="5" type="ORF">SAMN05421640_0740</name>
</gene>
<dbReference type="PROSITE" id="PS50110">
    <property type="entry name" value="RESPONSE_REGULATORY"/>
    <property type="match status" value="1"/>
</dbReference>
<reference evidence="5 6" key="1">
    <citation type="submission" date="2017-06" db="EMBL/GenBank/DDBJ databases">
        <authorList>
            <person name="Kim H.J."/>
            <person name="Triplett B.A."/>
        </authorList>
    </citation>
    <scope>NUCLEOTIDE SEQUENCE [LARGE SCALE GENOMIC DNA]</scope>
    <source>
        <strain evidence="5 6">DSM 19307</strain>
    </source>
</reference>
<dbReference type="Pfam" id="PF00072">
    <property type="entry name" value="Response_reg"/>
    <property type="match status" value="1"/>
</dbReference>
<dbReference type="PANTHER" id="PTHR44591:SF14">
    <property type="entry name" value="PROTEIN PILG"/>
    <property type="match status" value="1"/>
</dbReference>
<evidence type="ECO:0000256" key="1">
    <source>
        <dbReference type="ARBA" id="ARBA00022553"/>
    </source>
</evidence>
<evidence type="ECO:0000256" key="3">
    <source>
        <dbReference type="PROSITE-ProRule" id="PRU00169"/>
    </source>
</evidence>